<accession>A0A848KL82</accession>
<reference evidence="1 2" key="2">
    <citation type="submission" date="2020-06" db="EMBL/GenBank/DDBJ databases">
        <title>Antribacter stalactiti gen. nov., sp. nov., a new member of the family Nacardiaceae isolated from a cave.</title>
        <authorList>
            <person name="Kim I.S."/>
        </authorList>
    </citation>
    <scope>NUCLEOTIDE SEQUENCE [LARGE SCALE GENOMIC DNA]</scope>
    <source>
        <strain evidence="1 2">YC2-7</strain>
    </source>
</reference>
<dbReference type="Gene3D" id="2.40.10.500">
    <property type="match status" value="1"/>
</dbReference>
<name>A0A848KL82_9NOCA</name>
<evidence type="ECO:0000313" key="2">
    <source>
        <dbReference type="Proteomes" id="UP000535543"/>
    </source>
</evidence>
<proteinExistence type="predicted"/>
<dbReference type="RefSeq" id="WP_169593204.1">
    <property type="nucleotide sequence ID" value="NZ_VCQU01000012.1"/>
</dbReference>
<gene>
    <name evidence="1" type="ORF">FGL95_26805</name>
</gene>
<keyword evidence="2" id="KW-1185">Reference proteome</keyword>
<protein>
    <recommendedName>
        <fullName evidence="3">NHL repeat-containing protein</fullName>
    </recommendedName>
</protein>
<organism evidence="1 2">
    <name type="scientific">Antrihabitans stalactiti</name>
    <dbReference type="NCBI Taxonomy" id="2584121"/>
    <lineage>
        <taxon>Bacteria</taxon>
        <taxon>Bacillati</taxon>
        <taxon>Actinomycetota</taxon>
        <taxon>Actinomycetes</taxon>
        <taxon>Mycobacteriales</taxon>
        <taxon>Nocardiaceae</taxon>
        <taxon>Antrihabitans</taxon>
    </lineage>
</organism>
<sequence>MNTTGNVYATDSGHNRVLKLPAGSNTAVKLPFTGLENSLGVAVDISGDVYVADSDSDHVLVLRASRCGRTRIDHLRTQLRRQFSAPVTHCALYLTGAEGPQEPQAFD</sequence>
<evidence type="ECO:0000313" key="1">
    <source>
        <dbReference type="EMBL" id="NMN98648.1"/>
    </source>
</evidence>
<dbReference type="Proteomes" id="UP000535543">
    <property type="component" value="Unassembled WGS sequence"/>
</dbReference>
<dbReference type="SUPFAM" id="SSF101898">
    <property type="entry name" value="NHL repeat"/>
    <property type="match status" value="1"/>
</dbReference>
<reference evidence="1 2" key="1">
    <citation type="submission" date="2019-05" db="EMBL/GenBank/DDBJ databases">
        <authorList>
            <person name="Lee S.D."/>
        </authorList>
    </citation>
    <scope>NUCLEOTIDE SEQUENCE [LARGE SCALE GENOMIC DNA]</scope>
    <source>
        <strain evidence="1 2">YC2-7</strain>
    </source>
</reference>
<comment type="caution">
    <text evidence="1">The sequence shown here is derived from an EMBL/GenBank/DDBJ whole genome shotgun (WGS) entry which is preliminary data.</text>
</comment>
<dbReference type="EMBL" id="VCQU01000012">
    <property type="protein sequence ID" value="NMN98648.1"/>
    <property type="molecule type" value="Genomic_DNA"/>
</dbReference>
<evidence type="ECO:0008006" key="3">
    <source>
        <dbReference type="Google" id="ProtNLM"/>
    </source>
</evidence>
<dbReference type="AlphaFoldDB" id="A0A848KL82"/>